<dbReference type="InterPro" id="IPR013552">
    <property type="entry name" value="Thioester_dom"/>
</dbReference>
<sequence length="403" mass="43951">MKRRLLSLFLAFVTILSLLPTAAFAASSEEDALGEVDIYNGDYELGYLAINGAVKKQKYTYFLYESNDGSTKESPAYCVNPNQYGVPQTVGPGESIKYLANEKASDPKVVGIISNGYPHRSLGELGLENKYQAFYATKMALWCYLIPSWDISNLKVAPGLSGDELDRGNRILAAAKDIYKRGTTYNYMLTPRMTVTADKSTAYPVTIGGQAYLQQVFTIWSETWVYDYDVSVAFSDPDSVPEGTKIVDANNKEITAVTTKYTSDGYAGTFKVLYPAGSVEGQSGNVQFSLSAPVAQYAAMYAVCQEKDQYGDLQNYICDLDNKVQLDVAAVSSYADSGEPDPDETALKIVKLEEGTEIPLEGAVFSVYDPEGKKVGSFSTGPDGTVTIPLTLEGHYTITEEIP</sequence>
<keyword evidence="1" id="KW-0732">Signal</keyword>
<comment type="caution">
    <text evidence="4">The sequence shown here is derived from an EMBL/GenBank/DDBJ whole genome shotgun (WGS) entry which is preliminary data.</text>
</comment>
<dbReference type="InterPro" id="IPR041033">
    <property type="entry name" value="SpaA_PFL_dom_1"/>
</dbReference>
<feature type="domain" description="SpaA-like prealbumin fold" evidence="3">
    <location>
        <begin position="347"/>
        <end position="400"/>
    </location>
</feature>
<dbReference type="AlphaFoldDB" id="A0A096C9W9"/>
<dbReference type="HOGENOM" id="CLU_687953_0_0_9"/>
<dbReference type="Pfam" id="PF17802">
    <property type="entry name" value="SpaA"/>
    <property type="match status" value="1"/>
</dbReference>
<feature type="domain" description="Thioester" evidence="2">
    <location>
        <begin position="75"/>
        <end position="181"/>
    </location>
</feature>
<name>A0A096C9W9_FLAPL</name>
<accession>A0A096C9W9</accession>
<dbReference type="Proteomes" id="UP000029585">
    <property type="component" value="Unassembled WGS sequence"/>
</dbReference>
<dbReference type="EMBL" id="ADLO01000140">
    <property type="protein sequence ID" value="KGF51712.1"/>
    <property type="molecule type" value="Genomic_DNA"/>
</dbReference>
<evidence type="ECO:0000313" key="4">
    <source>
        <dbReference type="EMBL" id="KGF51712.1"/>
    </source>
</evidence>
<evidence type="ECO:0000259" key="3">
    <source>
        <dbReference type="Pfam" id="PF17802"/>
    </source>
</evidence>
<dbReference type="Pfam" id="PF08341">
    <property type="entry name" value="TED"/>
    <property type="match status" value="1"/>
</dbReference>
<organism evidence="4 5">
    <name type="scientific">Flavonifractor plautii 1_3_50AFAA</name>
    <dbReference type="NCBI Taxonomy" id="742738"/>
    <lineage>
        <taxon>Bacteria</taxon>
        <taxon>Bacillati</taxon>
        <taxon>Bacillota</taxon>
        <taxon>Clostridia</taxon>
        <taxon>Eubacteriales</taxon>
        <taxon>Oscillospiraceae</taxon>
        <taxon>Flavonifractor</taxon>
    </lineage>
</organism>
<evidence type="ECO:0000256" key="1">
    <source>
        <dbReference type="SAM" id="SignalP"/>
    </source>
</evidence>
<evidence type="ECO:0008006" key="6">
    <source>
        <dbReference type="Google" id="ProtNLM"/>
    </source>
</evidence>
<feature type="non-terminal residue" evidence="4">
    <location>
        <position position="403"/>
    </location>
</feature>
<gene>
    <name evidence="4" type="ORF">HMPREF9460_04241</name>
</gene>
<dbReference type="RefSeq" id="WP_044943894.1">
    <property type="nucleotide sequence ID" value="NZ_KN174173.1"/>
</dbReference>
<evidence type="ECO:0000313" key="5">
    <source>
        <dbReference type="Proteomes" id="UP000029585"/>
    </source>
</evidence>
<protein>
    <recommendedName>
        <fullName evidence="6">Thioester domain-containing protein</fullName>
    </recommendedName>
</protein>
<dbReference type="SUPFAM" id="SSF49478">
    <property type="entry name" value="Cna protein B-type domain"/>
    <property type="match status" value="1"/>
</dbReference>
<proteinExistence type="predicted"/>
<dbReference type="Gene3D" id="2.60.40.10">
    <property type="entry name" value="Immunoglobulins"/>
    <property type="match status" value="1"/>
</dbReference>
<keyword evidence="5" id="KW-1185">Reference proteome</keyword>
<feature type="chain" id="PRO_5001917662" description="Thioester domain-containing protein" evidence="1">
    <location>
        <begin position="26"/>
        <end position="403"/>
    </location>
</feature>
<feature type="signal peptide" evidence="1">
    <location>
        <begin position="1"/>
        <end position="25"/>
    </location>
</feature>
<evidence type="ECO:0000259" key="2">
    <source>
        <dbReference type="Pfam" id="PF08341"/>
    </source>
</evidence>
<reference evidence="4 5" key="1">
    <citation type="submission" date="2011-08" db="EMBL/GenBank/DDBJ databases">
        <title>The Genome Sequence of Clostridium orbiscindens 1_3_50AFAA.</title>
        <authorList>
            <consortium name="The Broad Institute Genome Sequencing Platform"/>
            <person name="Earl A."/>
            <person name="Ward D."/>
            <person name="Feldgarden M."/>
            <person name="Gevers D."/>
            <person name="Daigneault M."/>
            <person name="Strauss J."/>
            <person name="Allen-Vercoe E."/>
            <person name="Young S.K."/>
            <person name="Zeng Q."/>
            <person name="Gargeya S."/>
            <person name="Fitzgerald M."/>
            <person name="Haas B."/>
            <person name="Abouelleil A."/>
            <person name="Alvarado L."/>
            <person name="Arachchi H.M."/>
            <person name="Berlin A."/>
            <person name="Brown A."/>
            <person name="Chapman S.B."/>
            <person name="Chen Z."/>
            <person name="Dunbar C."/>
            <person name="Freedman E."/>
            <person name="Gearin G."/>
            <person name="Gellesch M."/>
            <person name="Goldberg J."/>
            <person name="Griggs A."/>
            <person name="Gujja S."/>
            <person name="Heiman D."/>
            <person name="Howarth C."/>
            <person name="Larson L."/>
            <person name="Lui A."/>
            <person name="MacDonald P.J.P."/>
            <person name="Montmayeur A."/>
            <person name="Murphy C."/>
            <person name="Neiman D."/>
            <person name="Pearson M."/>
            <person name="Priest M."/>
            <person name="Roberts A."/>
            <person name="Saif S."/>
            <person name="Shea T."/>
            <person name="Shenoy N."/>
            <person name="Sisk P."/>
            <person name="Stolte C."/>
            <person name="Sykes S."/>
            <person name="Wortman J."/>
            <person name="Nusbaum C."/>
            <person name="Birren B."/>
        </authorList>
    </citation>
    <scope>NUCLEOTIDE SEQUENCE [LARGE SCALE GENOMIC DNA]</scope>
    <source>
        <strain evidence="4 5">1_3_50AFAA</strain>
    </source>
</reference>
<dbReference type="eggNOG" id="COG4932">
    <property type="taxonomic scope" value="Bacteria"/>
</dbReference>
<dbReference type="InterPro" id="IPR013783">
    <property type="entry name" value="Ig-like_fold"/>
</dbReference>